<dbReference type="Proteomes" id="UP000184171">
    <property type="component" value="Unassembled WGS sequence"/>
</dbReference>
<sequence>MSIEANWPRCTSCHVGYGWQSASFDFKDQSKVDCLVCHDTTGEYKKTPTGAGMPDPVVDLLYVARNVGKSSRQTCGNCHFFGGGGDAVKHGDLDSSIANPTRDIDVHMATDGGNFTCEGCHVTKNHDITGNAMVVSPSNQKHIGCEGCHQGTPHYESILNKHMKKVACQTCHIPTFAKKVPTKTSWDWSTAGSDMKGGKDKYGKPTFAKKKGSFTWGKNIVPTYAWYNGQSHVYQLGDKMDPTKVTKLNEPIGSKDDPKSKLYPFKNHKGKQPYDKKNNYFTTVHLFGKGGYWKTFDWEKSIAAGMKSSGVPFSGEYDFAETIMFWPINHMVSPAEQALDCLDCHGDKGRLDWKALGYKSDPMKK</sequence>
<name>A0A1M6J6V4_MALRU</name>
<dbReference type="SUPFAM" id="SSF48695">
    <property type="entry name" value="Multiheme cytochromes"/>
    <property type="match status" value="1"/>
</dbReference>
<evidence type="ECO:0000256" key="1">
    <source>
        <dbReference type="ARBA" id="ARBA00022729"/>
    </source>
</evidence>
<dbReference type="AlphaFoldDB" id="A0A1M6J6V4"/>
<protein>
    <submittedName>
        <fullName evidence="2">Octaheme c-type cytochrome, tetrathionate reductase family</fullName>
    </submittedName>
</protein>
<dbReference type="PANTHER" id="PTHR35038:SF5">
    <property type="entry name" value="CYTOCHROME C-TYPE PROTEIN NRFB"/>
    <property type="match status" value="1"/>
</dbReference>
<keyword evidence="1" id="KW-0732">Signal</keyword>
<evidence type="ECO:0000313" key="2">
    <source>
        <dbReference type="EMBL" id="SHJ42400.1"/>
    </source>
</evidence>
<proteinExistence type="predicted"/>
<dbReference type="PANTHER" id="PTHR35038">
    <property type="entry name" value="DISSIMILATORY SULFITE REDUCTASE SIRA"/>
    <property type="match status" value="1"/>
</dbReference>
<reference evidence="2 3" key="1">
    <citation type="submission" date="2016-11" db="EMBL/GenBank/DDBJ databases">
        <authorList>
            <person name="Jaros S."/>
            <person name="Januszkiewicz K."/>
            <person name="Wedrychowicz H."/>
        </authorList>
    </citation>
    <scope>NUCLEOTIDE SEQUENCE [LARGE SCALE GENOMIC DNA]</scope>
    <source>
        <strain evidence="2 3">DSM 5091</strain>
    </source>
</reference>
<keyword evidence="3" id="KW-1185">Reference proteome</keyword>
<dbReference type="EMBL" id="FQZT01000008">
    <property type="protein sequence ID" value="SHJ42400.1"/>
    <property type="molecule type" value="Genomic_DNA"/>
</dbReference>
<dbReference type="InterPro" id="IPR051829">
    <property type="entry name" value="Multiheme_Cytochr_ET"/>
</dbReference>
<organism evidence="2 3">
    <name type="scientific">Malonomonas rubra DSM 5091</name>
    <dbReference type="NCBI Taxonomy" id="1122189"/>
    <lineage>
        <taxon>Bacteria</taxon>
        <taxon>Pseudomonadati</taxon>
        <taxon>Thermodesulfobacteriota</taxon>
        <taxon>Desulfuromonadia</taxon>
        <taxon>Desulfuromonadales</taxon>
        <taxon>Geopsychrobacteraceae</taxon>
        <taxon>Malonomonas</taxon>
    </lineage>
</organism>
<dbReference type="STRING" id="1122189.SAMN02745165_02322"/>
<dbReference type="InterPro" id="IPR036280">
    <property type="entry name" value="Multihaem_cyt_sf"/>
</dbReference>
<gene>
    <name evidence="2" type="ORF">SAMN02745165_02322</name>
</gene>
<accession>A0A1M6J6V4</accession>
<dbReference type="InterPro" id="IPR024673">
    <property type="entry name" value="Octahem_Cyt_c"/>
</dbReference>
<dbReference type="PIRSF" id="PIRSF039014">
    <property type="entry name" value="OTR_cyc"/>
    <property type="match status" value="1"/>
</dbReference>
<dbReference type="NCBIfam" id="TIGR04315">
    <property type="entry name" value="octaheme_Shew"/>
    <property type="match status" value="1"/>
</dbReference>
<evidence type="ECO:0000313" key="3">
    <source>
        <dbReference type="Proteomes" id="UP000184171"/>
    </source>
</evidence>
<dbReference type="Pfam" id="PF11783">
    <property type="entry name" value="Cytochrome_cB"/>
    <property type="match status" value="1"/>
</dbReference>
<dbReference type="GO" id="GO:0016491">
    <property type="term" value="F:oxidoreductase activity"/>
    <property type="evidence" value="ECO:0007669"/>
    <property type="project" value="TreeGrafter"/>
</dbReference>
<dbReference type="Gene3D" id="1.10.1130.10">
    <property type="entry name" value="Flavocytochrome C3, Chain A"/>
    <property type="match status" value="1"/>
</dbReference>